<keyword evidence="2" id="KW-0732">Signal</keyword>
<sequence length="412" mass="48099">MGIFSLLVFNIVVSAVKDKTLDKPRLKSYFLPEVDQYIDWWKITDQNFDQRILESVDPWIVVIAPEHQIPVAWKEYAMKYRGLVFFGKFFDKWGENLEERFGYEGKPKALVYPWTREAKKKGPVITDDFSVAIEKAVESLPVKNLQRLTFDTTIEDPSNIDAFLTNSLYGEEKKPRFPVIFLLYDKEVEGIPAIARSISHYFSDSFKFAFIKFEQLVDLRKVFPEYYPTEMIDEFPDILVPLGKEPADDAEEEDFELTFSVVRMSKQKFGSSSKFNDVTGFLFWVNEQFRESLPGRDPNEHMDQTTMGPIRNKLWKRLEIIKPAVMKAQKENDVMRAAKRFEKLNEAATKMVEENKKEVERLKKELEDSEEKLKETEAKLEESQSKIEETEAKLENDGANESSDPPEKRDEL</sequence>
<name>A0ABN7SW29_OIKDI</name>
<feature type="chain" id="PRO_5046021170" evidence="2">
    <location>
        <begin position="16"/>
        <end position="412"/>
    </location>
</feature>
<evidence type="ECO:0000313" key="3">
    <source>
        <dbReference type="EMBL" id="CAG5106027.1"/>
    </source>
</evidence>
<proteinExistence type="predicted"/>
<keyword evidence="4" id="KW-1185">Reference proteome</keyword>
<reference evidence="3 4" key="1">
    <citation type="submission" date="2021-04" db="EMBL/GenBank/DDBJ databases">
        <authorList>
            <person name="Bliznina A."/>
        </authorList>
    </citation>
    <scope>NUCLEOTIDE SEQUENCE [LARGE SCALE GENOMIC DNA]</scope>
</reference>
<protein>
    <submittedName>
        <fullName evidence="3">Oidioi.mRNA.OKI2018_I69.chr1.g2649.t1.cds</fullName>
    </submittedName>
</protein>
<feature type="region of interest" description="Disordered" evidence="1">
    <location>
        <begin position="362"/>
        <end position="412"/>
    </location>
</feature>
<feature type="signal peptide" evidence="2">
    <location>
        <begin position="1"/>
        <end position="15"/>
    </location>
</feature>
<dbReference type="EMBL" id="OU015566">
    <property type="protein sequence ID" value="CAG5106027.1"/>
    <property type="molecule type" value="Genomic_DNA"/>
</dbReference>
<evidence type="ECO:0000256" key="1">
    <source>
        <dbReference type="SAM" id="MobiDB-lite"/>
    </source>
</evidence>
<feature type="compositionally biased region" description="Basic and acidic residues" evidence="1">
    <location>
        <begin position="362"/>
        <end position="396"/>
    </location>
</feature>
<gene>
    <name evidence="3" type="ORF">OKIOD_LOCUS11414</name>
</gene>
<dbReference type="Proteomes" id="UP001158576">
    <property type="component" value="Chromosome 1"/>
</dbReference>
<evidence type="ECO:0000313" key="4">
    <source>
        <dbReference type="Proteomes" id="UP001158576"/>
    </source>
</evidence>
<organism evidence="3 4">
    <name type="scientific">Oikopleura dioica</name>
    <name type="common">Tunicate</name>
    <dbReference type="NCBI Taxonomy" id="34765"/>
    <lineage>
        <taxon>Eukaryota</taxon>
        <taxon>Metazoa</taxon>
        <taxon>Chordata</taxon>
        <taxon>Tunicata</taxon>
        <taxon>Appendicularia</taxon>
        <taxon>Copelata</taxon>
        <taxon>Oikopleuridae</taxon>
        <taxon>Oikopleura</taxon>
    </lineage>
</organism>
<evidence type="ECO:0000256" key="2">
    <source>
        <dbReference type="SAM" id="SignalP"/>
    </source>
</evidence>
<accession>A0ABN7SW29</accession>